<evidence type="ECO:0000313" key="9">
    <source>
        <dbReference type="EMBL" id="CAL6013274.1"/>
    </source>
</evidence>
<keyword evidence="6" id="KW-0067">ATP-binding</keyword>
<dbReference type="GO" id="GO:0005524">
    <property type="term" value="F:ATP binding"/>
    <property type="evidence" value="ECO:0007669"/>
    <property type="project" value="UniProtKB-KW"/>
</dbReference>
<feature type="domain" description="Guanylate kinase-like" evidence="7">
    <location>
        <begin position="15"/>
        <end position="201"/>
    </location>
</feature>
<gene>
    <name evidence="9" type="ORF">HINF_LOCUS23707</name>
    <name evidence="8" type="ORF">HINF_LOCUS36318</name>
</gene>
<comment type="similarity">
    <text evidence="1">Belongs to the guanylate kinase family.</text>
</comment>
<dbReference type="EC" id="2.7.4.8" evidence="2"/>
<evidence type="ECO:0000256" key="6">
    <source>
        <dbReference type="ARBA" id="ARBA00022840"/>
    </source>
</evidence>
<dbReference type="AlphaFoldDB" id="A0AA86USX3"/>
<evidence type="ECO:0000256" key="5">
    <source>
        <dbReference type="ARBA" id="ARBA00022777"/>
    </source>
</evidence>
<evidence type="ECO:0000313" key="8">
    <source>
        <dbReference type="EMBL" id="CAI9948673.1"/>
    </source>
</evidence>
<dbReference type="PROSITE" id="PS50052">
    <property type="entry name" value="GUANYLATE_KINASE_2"/>
    <property type="match status" value="1"/>
</dbReference>
<proteinExistence type="inferred from homology"/>
<keyword evidence="4" id="KW-0547">Nucleotide-binding</keyword>
<dbReference type="InterPro" id="IPR020590">
    <property type="entry name" value="Guanylate_kinase_CS"/>
</dbReference>
<evidence type="ECO:0000259" key="7">
    <source>
        <dbReference type="PROSITE" id="PS50052"/>
    </source>
</evidence>
<dbReference type="SUPFAM" id="SSF52540">
    <property type="entry name" value="P-loop containing nucleoside triphosphate hydrolases"/>
    <property type="match status" value="1"/>
</dbReference>
<dbReference type="EMBL" id="CATOUU010000790">
    <property type="protein sequence ID" value="CAI9948673.1"/>
    <property type="molecule type" value="Genomic_DNA"/>
</dbReference>
<name>A0AA86USX3_9EUKA</name>
<dbReference type="InterPro" id="IPR008144">
    <property type="entry name" value="Guanylate_kin-like_dom"/>
</dbReference>
<evidence type="ECO:0000313" key="10">
    <source>
        <dbReference type="Proteomes" id="UP001642409"/>
    </source>
</evidence>
<dbReference type="FunFam" id="3.30.63.10:FF:000002">
    <property type="entry name" value="Guanylate kinase 1"/>
    <property type="match status" value="1"/>
</dbReference>
<protein>
    <recommendedName>
        <fullName evidence="2">guanylate kinase</fullName>
        <ecNumber evidence="2">2.7.4.8</ecNumber>
    </recommendedName>
</protein>
<dbReference type="GO" id="GO:0005829">
    <property type="term" value="C:cytosol"/>
    <property type="evidence" value="ECO:0007669"/>
    <property type="project" value="TreeGrafter"/>
</dbReference>
<dbReference type="PANTHER" id="PTHR23117:SF13">
    <property type="entry name" value="GUANYLATE KINASE"/>
    <property type="match status" value="1"/>
</dbReference>
<dbReference type="NCBIfam" id="TIGR03263">
    <property type="entry name" value="guanyl_kin"/>
    <property type="match status" value="1"/>
</dbReference>
<evidence type="ECO:0000256" key="1">
    <source>
        <dbReference type="ARBA" id="ARBA00005790"/>
    </source>
</evidence>
<dbReference type="CDD" id="cd00071">
    <property type="entry name" value="GMPK"/>
    <property type="match status" value="1"/>
</dbReference>
<dbReference type="Gene3D" id="3.40.50.300">
    <property type="entry name" value="P-loop containing nucleotide triphosphate hydrolases"/>
    <property type="match status" value="1"/>
</dbReference>
<reference evidence="8" key="1">
    <citation type="submission" date="2023-06" db="EMBL/GenBank/DDBJ databases">
        <authorList>
            <person name="Kurt Z."/>
        </authorList>
    </citation>
    <scope>NUCLEOTIDE SEQUENCE</scope>
</reference>
<accession>A0AA86USX3</accession>
<dbReference type="Proteomes" id="UP001642409">
    <property type="component" value="Unassembled WGS sequence"/>
</dbReference>
<evidence type="ECO:0000256" key="2">
    <source>
        <dbReference type="ARBA" id="ARBA00012961"/>
    </source>
</evidence>
<dbReference type="InterPro" id="IPR027417">
    <property type="entry name" value="P-loop_NTPase"/>
</dbReference>
<evidence type="ECO:0000256" key="4">
    <source>
        <dbReference type="ARBA" id="ARBA00022741"/>
    </source>
</evidence>
<keyword evidence="3" id="KW-0808">Transferase</keyword>
<keyword evidence="10" id="KW-1185">Reference proteome</keyword>
<reference evidence="9 10" key="2">
    <citation type="submission" date="2024-07" db="EMBL/GenBank/DDBJ databases">
        <authorList>
            <person name="Akdeniz Z."/>
        </authorList>
    </citation>
    <scope>NUCLEOTIDE SEQUENCE [LARGE SCALE GENOMIC DNA]</scope>
</reference>
<dbReference type="InterPro" id="IPR008145">
    <property type="entry name" value="GK/Ca_channel_bsu"/>
</dbReference>
<dbReference type="InterPro" id="IPR017665">
    <property type="entry name" value="Guanylate_kinase"/>
</dbReference>
<organism evidence="8">
    <name type="scientific">Hexamita inflata</name>
    <dbReference type="NCBI Taxonomy" id="28002"/>
    <lineage>
        <taxon>Eukaryota</taxon>
        <taxon>Metamonada</taxon>
        <taxon>Diplomonadida</taxon>
        <taxon>Hexamitidae</taxon>
        <taxon>Hexamitinae</taxon>
        <taxon>Hexamita</taxon>
    </lineage>
</organism>
<dbReference type="SMART" id="SM00072">
    <property type="entry name" value="GuKc"/>
    <property type="match status" value="1"/>
</dbReference>
<evidence type="ECO:0000256" key="3">
    <source>
        <dbReference type="ARBA" id="ARBA00022679"/>
    </source>
</evidence>
<dbReference type="Pfam" id="PF00625">
    <property type="entry name" value="Guanylate_kin"/>
    <property type="match status" value="1"/>
</dbReference>
<sequence>MQPTIVTYLKPSSSQKIVVLNGVTAVGKSTLFKNAFQRPQFKDKFGFSVSHTTRQPRFNEVDGIDYHFVSELEFEELVQAGAFIEHTRNHGNRYGTSFKALEEVLKTKNVLLDLDYKGAASLKQEKLKQKQIYVLIRPPTWDAFVDRLRKRGTESEEEIQRRVQTAVQETNFFDSNKGFYDVEIVNHMLDSAVEHFCGILEGFIVQ</sequence>
<keyword evidence="5 8" id="KW-0418">Kinase</keyword>
<comment type="caution">
    <text evidence="8">The sequence shown here is derived from an EMBL/GenBank/DDBJ whole genome shotgun (WGS) entry which is preliminary data.</text>
</comment>
<dbReference type="PROSITE" id="PS00856">
    <property type="entry name" value="GUANYLATE_KINASE_1"/>
    <property type="match status" value="1"/>
</dbReference>
<dbReference type="EMBL" id="CAXDID020000068">
    <property type="protein sequence ID" value="CAL6013274.1"/>
    <property type="molecule type" value="Genomic_DNA"/>
</dbReference>
<dbReference type="PANTHER" id="PTHR23117">
    <property type="entry name" value="GUANYLATE KINASE-RELATED"/>
    <property type="match status" value="1"/>
</dbReference>
<dbReference type="GO" id="GO:0004385">
    <property type="term" value="F:GMP kinase activity"/>
    <property type="evidence" value="ECO:0007669"/>
    <property type="project" value="UniProtKB-EC"/>
</dbReference>